<dbReference type="AlphaFoldDB" id="A0A6G7CLR1"/>
<evidence type="ECO:0000259" key="2">
    <source>
        <dbReference type="PROSITE" id="PS50887"/>
    </source>
</evidence>
<dbReference type="InterPro" id="IPR000160">
    <property type="entry name" value="GGDEF_dom"/>
</dbReference>
<sequence length="830" mass="94725">MFTSSLLITSEQSVKSALDENAVANDGVNLIQLFSNQSPDDVVNIANQLMAMYPNAHILGMSSSNVIHQGTIHHNATLLIFTQFQNVSLSSTVVNYTDQLLVDCSKIARRLNLQRDSKAIICFADRMEFTRRERITQFSQFSSVPIFGGASCTTDNGRWVLRGNQYYENALVAVALHGETLHITSDSYTEWNPIGRMFRVTKAQGRDLQSLDGESVHAIYDRYLGEWQSVPIELLRHFPLIKGDIRQQDIYLPLTLTADGILMNRELQVGDEVRFCFDHPLLTLGQVQIGADRLQKFQPDQIFVYNCLSRLEFMDENTELLPLQNVANAYGTYCAGEMTRTGEHQQVLHHSMTYLALREGELQVAYQPSTRELDGDNVIAPLFCLIRNALADVDRMNHNLEQKIQSQAAMLTASYRVDKRTGLANREVLRERLSSMSNDDHLLTLKLTNFSRINEKYGYQVGDQLLQDLSDNFLTYMHQRLEGRSTLYAIGVGEWACVFSSEFNSNYIHQQFSTFVEQLENFNFEPYGLPEVDYLSVSLCAGFVSRRDFPDLGKDELLLRAIEARRVAQTQNRHFYCASDMQAREQVRQEQLSWLSCVSRAVLGNNVQVFAQPIVKAKTHEISSYECLVRIEDDGEIILPGRFLPIIEGTHLYSRLSRQMISRTFELMRSRSESFSINLSPQDFMSDRTLRHLEEAILQLADPTRVGLEVLETEQIKDYGHMIEVCNHFRSLGASIIVDDFGCGYSNIDEIVKLEPQIIKLDGSLIRNIDKDVKQRKIAQQLVRLCQVLDAKTVAEFVHNEEVCRISEDMGIDYLQGFYLGQPSRLYHPK</sequence>
<dbReference type="InterPro" id="IPR035919">
    <property type="entry name" value="EAL_sf"/>
</dbReference>
<keyword evidence="4" id="KW-1185">Reference proteome</keyword>
<dbReference type="Pfam" id="PF00563">
    <property type="entry name" value="EAL"/>
    <property type="match status" value="1"/>
</dbReference>
<dbReference type="PANTHER" id="PTHR33121:SF79">
    <property type="entry name" value="CYCLIC DI-GMP PHOSPHODIESTERASE PDED-RELATED"/>
    <property type="match status" value="1"/>
</dbReference>
<dbReference type="GO" id="GO:0071111">
    <property type="term" value="F:cyclic-guanylate-specific phosphodiesterase activity"/>
    <property type="evidence" value="ECO:0007669"/>
    <property type="project" value="InterPro"/>
</dbReference>
<dbReference type="Proteomes" id="UP000503003">
    <property type="component" value="Chromosome 1"/>
</dbReference>
<feature type="domain" description="EAL" evidence="1">
    <location>
        <begin position="591"/>
        <end position="830"/>
    </location>
</feature>
<dbReference type="Gene3D" id="3.20.20.450">
    <property type="entry name" value="EAL domain"/>
    <property type="match status" value="1"/>
</dbReference>
<dbReference type="SMART" id="SM00052">
    <property type="entry name" value="EAL"/>
    <property type="match status" value="1"/>
</dbReference>
<organism evidence="3 4">
    <name type="scientific">Vibrio ziniensis</name>
    <dbReference type="NCBI Taxonomy" id="2711221"/>
    <lineage>
        <taxon>Bacteria</taxon>
        <taxon>Pseudomonadati</taxon>
        <taxon>Pseudomonadota</taxon>
        <taxon>Gammaproteobacteria</taxon>
        <taxon>Vibrionales</taxon>
        <taxon>Vibrionaceae</taxon>
        <taxon>Vibrio</taxon>
    </lineage>
</organism>
<dbReference type="SMART" id="SM00267">
    <property type="entry name" value="GGDEF"/>
    <property type="match status" value="1"/>
</dbReference>
<dbReference type="RefSeq" id="WP_165312589.1">
    <property type="nucleotide sequence ID" value="NZ_CP049331.1"/>
</dbReference>
<dbReference type="PROSITE" id="PS50887">
    <property type="entry name" value="GGDEF"/>
    <property type="match status" value="1"/>
</dbReference>
<dbReference type="PROSITE" id="PS50883">
    <property type="entry name" value="EAL"/>
    <property type="match status" value="1"/>
</dbReference>
<dbReference type="Pfam" id="PF08495">
    <property type="entry name" value="FIST"/>
    <property type="match status" value="1"/>
</dbReference>
<dbReference type="CDD" id="cd01948">
    <property type="entry name" value="EAL"/>
    <property type="match status" value="1"/>
</dbReference>
<dbReference type="Pfam" id="PF00990">
    <property type="entry name" value="GGDEF"/>
    <property type="match status" value="1"/>
</dbReference>
<feature type="domain" description="GGDEF" evidence="2">
    <location>
        <begin position="438"/>
        <end position="581"/>
    </location>
</feature>
<proteinExistence type="predicted"/>
<evidence type="ECO:0000313" key="4">
    <source>
        <dbReference type="Proteomes" id="UP000503003"/>
    </source>
</evidence>
<name>A0A6G7CLR1_9VIBR</name>
<evidence type="ECO:0000259" key="1">
    <source>
        <dbReference type="PROSITE" id="PS50883"/>
    </source>
</evidence>
<dbReference type="PANTHER" id="PTHR33121">
    <property type="entry name" value="CYCLIC DI-GMP PHOSPHODIESTERASE PDEF"/>
    <property type="match status" value="1"/>
</dbReference>
<gene>
    <name evidence="3" type="ORF">G5S32_14310</name>
</gene>
<dbReference type="SUPFAM" id="SSF55073">
    <property type="entry name" value="Nucleotide cyclase"/>
    <property type="match status" value="1"/>
</dbReference>
<dbReference type="SMART" id="SM00897">
    <property type="entry name" value="FIST"/>
    <property type="match status" value="1"/>
</dbReference>
<evidence type="ECO:0000313" key="3">
    <source>
        <dbReference type="EMBL" id="QIH43045.1"/>
    </source>
</evidence>
<dbReference type="InterPro" id="IPR001633">
    <property type="entry name" value="EAL_dom"/>
</dbReference>
<dbReference type="InterPro" id="IPR050706">
    <property type="entry name" value="Cyclic-di-GMP_PDE-like"/>
</dbReference>
<dbReference type="InterPro" id="IPR043128">
    <property type="entry name" value="Rev_trsase/Diguanyl_cyclase"/>
</dbReference>
<reference evidence="3 4" key="1">
    <citation type="submission" date="2020-02" db="EMBL/GenBank/DDBJ databases">
        <title>A complete genome of a marine bacterium Vibrio sp. ZWAL4003 isolated from the mangrove sediment with the ability to degrade polysaccharides.</title>
        <authorList>
            <person name="Wu J."/>
            <person name="Qu W."/>
            <person name="Zeng R."/>
        </authorList>
    </citation>
    <scope>NUCLEOTIDE SEQUENCE [LARGE SCALE GENOMIC DNA]</scope>
    <source>
        <strain evidence="3 4">ZWAL4003</strain>
    </source>
</reference>
<protein>
    <submittedName>
        <fullName evidence="3">EAL domain-containing protein</fullName>
    </submittedName>
</protein>
<dbReference type="EMBL" id="CP049331">
    <property type="protein sequence ID" value="QIH43045.1"/>
    <property type="molecule type" value="Genomic_DNA"/>
</dbReference>
<accession>A0A6G7CLR1</accession>
<dbReference type="SUPFAM" id="SSF141868">
    <property type="entry name" value="EAL domain-like"/>
    <property type="match status" value="1"/>
</dbReference>
<dbReference type="InterPro" id="IPR013702">
    <property type="entry name" value="FIST_domain_N"/>
</dbReference>
<dbReference type="InterPro" id="IPR029787">
    <property type="entry name" value="Nucleotide_cyclase"/>
</dbReference>
<dbReference type="KEGG" id="vzi:G5S32_14310"/>
<dbReference type="Gene3D" id="3.30.70.270">
    <property type="match status" value="1"/>
</dbReference>